<keyword evidence="2" id="KW-1185">Reference proteome</keyword>
<gene>
    <name evidence="1" type="ORF">CY34DRAFT_813156</name>
</gene>
<dbReference type="EMBL" id="KN835814">
    <property type="protein sequence ID" value="KIK34074.1"/>
    <property type="molecule type" value="Genomic_DNA"/>
</dbReference>
<dbReference type="Proteomes" id="UP000054485">
    <property type="component" value="Unassembled WGS sequence"/>
</dbReference>
<sequence length="72" mass="8441">MKYGFPHPNQTRRVTFYCTFDSKNERPTKLERQPDIEVLTATIPRSYSDNARWKCRQAVQGPDNGCRYLIAC</sequence>
<accession>A0A0D0A7E7</accession>
<protein>
    <submittedName>
        <fullName evidence="1">Uncharacterized protein</fullName>
    </submittedName>
</protein>
<evidence type="ECO:0000313" key="2">
    <source>
        <dbReference type="Proteomes" id="UP000054485"/>
    </source>
</evidence>
<name>A0A0D0A7E7_9AGAM</name>
<proteinExistence type="predicted"/>
<evidence type="ECO:0000313" key="1">
    <source>
        <dbReference type="EMBL" id="KIK34074.1"/>
    </source>
</evidence>
<reference evidence="1 2" key="1">
    <citation type="submission" date="2014-04" db="EMBL/GenBank/DDBJ databases">
        <authorList>
            <consortium name="DOE Joint Genome Institute"/>
            <person name="Kuo A."/>
            <person name="Ruytinx J."/>
            <person name="Rineau F."/>
            <person name="Colpaert J."/>
            <person name="Kohler A."/>
            <person name="Nagy L.G."/>
            <person name="Floudas D."/>
            <person name="Copeland A."/>
            <person name="Barry K.W."/>
            <person name="Cichocki N."/>
            <person name="Veneault-Fourrey C."/>
            <person name="LaButti K."/>
            <person name="Lindquist E.A."/>
            <person name="Lipzen A."/>
            <person name="Lundell T."/>
            <person name="Morin E."/>
            <person name="Murat C."/>
            <person name="Sun H."/>
            <person name="Tunlid A."/>
            <person name="Henrissat B."/>
            <person name="Grigoriev I.V."/>
            <person name="Hibbett D.S."/>
            <person name="Martin F."/>
            <person name="Nordberg H.P."/>
            <person name="Cantor M.N."/>
            <person name="Hua S.X."/>
        </authorList>
    </citation>
    <scope>NUCLEOTIDE SEQUENCE [LARGE SCALE GENOMIC DNA]</scope>
    <source>
        <strain evidence="1 2">UH-Slu-Lm8-n1</strain>
    </source>
</reference>
<reference evidence="2" key="2">
    <citation type="submission" date="2015-01" db="EMBL/GenBank/DDBJ databases">
        <title>Evolutionary Origins and Diversification of the Mycorrhizal Mutualists.</title>
        <authorList>
            <consortium name="DOE Joint Genome Institute"/>
            <consortium name="Mycorrhizal Genomics Consortium"/>
            <person name="Kohler A."/>
            <person name="Kuo A."/>
            <person name="Nagy L.G."/>
            <person name="Floudas D."/>
            <person name="Copeland A."/>
            <person name="Barry K.W."/>
            <person name="Cichocki N."/>
            <person name="Veneault-Fourrey C."/>
            <person name="LaButti K."/>
            <person name="Lindquist E.A."/>
            <person name="Lipzen A."/>
            <person name="Lundell T."/>
            <person name="Morin E."/>
            <person name="Murat C."/>
            <person name="Riley R."/>
            <person name="Ohm R."/>
            <person name="Sun H."/>
            <person name="Tunlid A."/>
            <person name="Henrissat B."/>
            <person name="Grigoriev I.V."/>
            <person name="Hibbett D.S."/>
            <person name="Martin F."/>
        </authorList>
    </citation>
    <scope>NUCLEOTIDE SEQUENCE [LARGE SCALE GENOMIC DNA]</scope>
    <source>
        <strain evidence="2">UH-Slu-Lm8-n1</strain>
    </source>
</reference>
<dbReference type="HOGENOM" id="CLU_2723909_0_0_1"/>
<dbReference type="InParanoid" id="A0A0D0A7E7"/>
<organism evidence="1 2">
    <name type="scientific">Suillus luteus UH-Slu-Lm8-n1</name>
    <dbReference type="NCBI Taxonomy" id="930992"/>
    <lineage>
        <taxon>Eukaryota</taxon>
        <taxon>Fungi</taxon>
        <taxon>Dikarya</taxon>
        <taxon>Basidiomycota</taxon>
        <taxon>Agaricomycotina</taxon>
        <taxon>Agaricomycetes</taxon>
        <taxon>Agaricomycetidae</taxon>
        <taxon>Boletales</taxon>
        <taxon>Suillineae</taxon>
        <taxon>Suillaceae</taxon>
        <taxon>Suillus</taxon>
    </lineage>
</organism>
<dbReference type="AlphaFoldDB" id="A0A0D0A7E7"/>